<evidence type="ECO:0000313" key="1">
    <source>
        <dbReference type="EMBL" id="PQO46331.1"/>
    </source>
</evidence>
<reference evidence="1 2" key="1">
    <citation type="submission" date="2018-02" db="EMBL/GenBank/DDBJ databases">
        <title>Comparative genomes isolates from brazilian mangrove.</title>
        <authorList>
            <person name="Araujo J.E."/>
            <person name="Taketani R.G."/>
            <person name="Silva M.C.P."/>
            <person name="Loureco M.V."/>
            <person name="Andreote F.D."/>
        </authorList>
    </citation>
    <scope>NUCLEOTIDE SEQUENCE [LARGE SCALE GENOMIC DNA]</scope>
    <source>
        <strain evidence="1 2">Nap-Phe MGV</strain>
    </source>
</reference>
<gene>
    <name evidence="1" type="ORF">C5Y93_10130</name>
</gene>
<dbReference type="EMBL" id="PUHZ01000010">
    <property type="protein sequence ID" value="PQO46331.1"/>
    <property type="molecule type" value="Genomic_DNA"/>
</dbReference>
<organism evidence="1 2">
    <name type="scientific">Blastopirellula marina</name>
    <dbReference type="NCBI Taxonomy" id="124"/>
    <lineage>
        <taxon>Bacteria</taxon>
        <taxon>Pseudomonadati</taxon>
        <taxon>Planctomycetota</taxon>
        <taxon>Planctomycetia</taxon>
        <taxon>Pirellulales</taxon>
        <taxon>Pirellulaceae</taxon>
        <taxon>Blastopirellula</taxon>
    </lineage>
</organism>
<evidence type="ECO:0000313" key="2">
    <source>
        <dbReference type="Proteomes" id="UP000237819"/>
    </source>
</evidence>
<sequence>MQQYKKRLRLLVEEIGGEIAYLHNEALGIQFESRRVEFVPTSRADMEAIVDLGNGTQTLYLPKQYCFDVTDCLSCKHRAAKLPDYHVRYLLQLSDYIQEEQGEQPLKELQTELAQNPDLERRELGGNIIFPTYYRGILILRYDLASGCTNVLEFNATTSLLDAK</sequence>
<comment type="caution">
    <text evidence="1">The sequence shown here is derived from an EMBL/GenBank/DDBJ whole genome shotgun (WGS) entry which is preliminary data.</text>
</comment>
<accession>A0A2S8GPQ1</accession>
<protein>
    <submittedName>
        <fullName evidence="1">Uncharacterized protein</fullName>
    </submittedName>
</protein>
<dbReference type="RefSeq" id="WP_105335302.1">
    <property type="nucleotide sequence ID" value="NZ_PUHZ01000010.1"/>
</dbReference>
<proteinExistence type="predicted"/>
<dbReference type="OrthoDB" id="9953495at2"/>
<dbReference type="Proteomes" id="UP000237819">
    <property type="component" value="Unassembled WGS sequence"/>
</dbReference>
<name>A0A2S8GPQ1_9BACT</name>
<dbReference type="AlphaFoldDB" id="A0A2S8GPQ1"/>